<keyword evidence="3" id="KW-1185">Reference proteome</keyword>
<dbReference type="InterPro" id="IPR007751">
    <property type="entry name" value="DUF676_lipase-like"/>
</dbReference>
<dbReference type="Pfam" id="PF05057">
    <property type="entry name" value="DUF676"/>
    <property type="match status" value="1"/>
</dbReference>
<protein>
    <submittedName>
        <fullName evidence="2">Lipase/serine esterase</fullName>
    </submittedName>
</protein>
<sequence>MESGDGQACTDRTVDQGTSVLNFSDSGTAKGNHLVVMVHGILGSTNDWKFAADQFVRVFSDKVIVHCSESNEYSLTLDGVDVMGERLADEVIKVINQKPGLQKISFIVHSVGGLVARYAIGRLYRPAKIKTSENLEGGQCDGRIIGTIYGLEAMNFITFATPHLGSRGNKQVPFLFGFPALEKLAAIVIHLIFRRTGRHLFLTDCDEGTLPLLLRMLGDFNDLFFISALRAFKRRVAYSNACYDNIVGWRTSSIRRNSELPELGNSISEKYPHIVREFFSKEMPIEENDQISMINCDPDQIEEEIVRGLSQVSWERIDVSFQDSKQRSAAHSIIQVKDEVVHSEGADVIQHMIDHFLT</sequence>
<dbReference type="EMBL" id="LFYR01000909">
    <property type="protein sequence ID" value="KMZ67459.1"/>
    <property type="molecule type" value="Genomic_DNA"/>
</dbReference>
<reference evidence="3" key="1">
    <citation type="journal article" date="2016" name="Nature">
        <title>The genome of the seagrass Zostera marina reveals angiosperm adaptation to the sea.</title>
        <authorList>
            <person name="Olsen J.L."/>
            <person name="Rouze P."/>
            <person name="Verhelst B."/>
            <person name="Lin Y.-C."/>
            <person name="Bayer T."/>
            <person name="Collen J."/>
            <person name="Dattolo E."/>
            <person name="De Paoli E."/>
            <person name="Dittami S."/>
            <person name="Maumus F."/>
            <person name="Michel G."/>
            <person name="Kersting A."/>
            <person name="Lauritano C."/>
            <person name="Lohaus R."/>
            <person name="Toepel M."/>
            <person name="Tonon T."/>
            <person name="Vanneste K."/>
            <person name="Amirebrahimi M."/>
            <person name="Brakel J."/>
            <person name="Bostroem C."/>
            <person name="Chovatia M."/>
            <person name="Grimwood J."/>
            <person name="Jenkins J.W."/>
            <person name="Jueterbock A."/>
            <person name="Mraz A."/>
            <person name="Stam W.T."/>
            <person name="Tice H."/>
            <person name="Bornberg-Bauer E."/>
            <person name="Green P.J."/>
            <person name="Pearson G.A."/>
            <person name="Procaccini G."/>
            <person name="Duarte C.M."/>
            <person name="Schmutz J."/>
            <person name="Reusch T.B.H."/>
            <person name="Van de Peer Y."/>
        </authorList>
    </citation>
    <scope>NUCLEOTIDE SEQUENCE [LARGE SCALE GENOMIC DNA]</scope>
    <source>
        <strain evidence="3">cv. Finnish</strain>
    </source>
</reference>
<evidence type="ECO:0000313" key="2">
    <source>
        <dbReference type="EMBL" id="KMZ67459.1"/>
    </source>
</evidence>
<dbReference type="OrthoDB" id="273452at2759"/>
<evidence type="ECO:0000313" key="3">
    <source>
        <dbReference type="Proteomes" id="UP000036987"/>
    </source>
</evidence>
<comment type="caution">
    <text evidence="2">The sequence shown here is derived from an EMBL/GenBank/DDBJ whole genome shotgun (WGS) entry which is preliminary data.</text>
</comment>
<dbReference type="InterPro" id="IPR044294">
    <property type="entry name" value="Lipase-like"/>
</dbReference>
<dbReference type="PANTHER" id="PTHR12482:SF14">
    <property type="entry name" value="LIPASE YOR059C ISOFORM X1"/>
    <property type="match status" value="1"/>
</dbReference>
<proteinExistence type="predicted"/>
<dbReference type="Gene3D" id="3.40.50.1820">
    <property type="entry name" value="alpha/beta hydrolase"/>
    <property type="match status" value="1"/>
</dbReference>
<organism evidence="2 3">
    <name type="scientific">Zostera marina</name>
    <name type="common">Eelgrass</name>
    <dbReference type="NCBI Taxonomy" id="29655"/>
    <lineage>
        <taxon>Eukaryota</taxon>
        <taxon>Viridiplantae</taxon>
        <taxon>Streptophyta</taxon>
        <taxon>Embryophyta</taxon>
        <taxon>Tracheophyta</taxon>
        <taxon>Spermatophyta</taxon>
        <taxon>Magnoliopsida</taxon>
        <taxon>Liliopsida</taxon>
        <taxon>Zosteraceae</taxon>
        <taxon>Zostera</taxon>
    </lineage>
</organism>
<evidence type="ECO:0000259" key="1">
    <source>
        <dbReference type="Pfam" id="PF05057"/>
    </source>
</evidence>
<dbReference type="OMA" id="VMVHGIM"/>
<accession>A0A0K9PER0</accession>
<name>A0A0K9PER0_ZOSMR</name>
<dbReference type="InterPro" id="IPR029058">
    <property type="entry name" value="AB_hydrolase_fold"/>
</dbReference>
<feature type="domain" description="DUF676" evidence="1">
    <location>
        <begin position="30"/>
        <end position="251"/>
    </location>
</feature>
<dbReference type="Proteomes" id="UP000036987">
    <property type="component" value="Unassembled WGS sequence"/>
</dbReference>
<dbReference type="SUPFAM" id="SSF53474">
    <property type="entry name" value="alpha/beta-Hydrolases"/>
    <property type="match status" value="1"/>
</dbReference>
<gene>
    <name evidence="2" type="ORF">ZOSMA_267G00120</name>
</gene>
<dbReference type="PANTHER" id="PTHR12482">
    <property type="entry name" value="LIPASE ROG1-RELATED-RELATED"/>
    <property type="match status" value="1"/>
</dbReference>
<dbReference type="FunFam" id="3.40.50.1820:FF:000188">
    <property type="entry name" value="putative lipase ROG1 isoform X1"/>
    <property type="match status" value="1"/>
</dbReference>
<dbReference type="GO" id="GO:0006629">
    <property type="term" value="P:lipid metabolic process"/>
    <property type="evidence" value="ECO:0000318"/>
    <property type="project" value="GO_Central"/>
</dbReference>
<dbReference type="AlphaFoldDB" id="A0A0K9PER0"/>